<dbReference type="AlphaFoldDB" id="A0A3P6T5F0"/>
<proteinExistence type="predicted"/>
<feature type="domain" description="C3H1-type" evidence="6">
    <location>
        <begin position="146"/>
        <end position="174"/>
    </location>
</feature>
<dbReference type="GO" id="GO:0010468">
    <property type="term" value="P:regulation of gene expression"/>
    <property type="evidence" value="ECO:0007669"/>
    <property type="project" value="UniProtKB-ARBA"/>
</dbReference>
<dbReference type="SUPFAM" id="SSF90229">
    <property type="entry name" value="CCCH zinc finger"/>
    <property type="match status" value="2"/>
</dbReference>
<accession>A0A3P6T5F0</accession>
<evidence type="ECO:0000256" key="4">
    <source>
        <dbReference type="ARBA" id="ARBA00022833"/>
    </source>
</evidence>
<evidence type="ECO:0000313" key="8">
    <source>
        <dbReference type="Proteomes" id="UP000281553"/>
    </source>
</evidence>
<evidence type="ECO:0000256" key="2">
    <source>
        <dbReference type="ARBA" id="ARBA00022737"/>
    </source>
</evidence>
<dbReference type="InterPro" id="IPR000571">
    <property type="entry name" value="Znf_CCCH"/>
</dbReference>
<dbReference type="GO" id="GO:0051252">
    <property type="term" value="P:regulation of RNA metabolic process"/>
    <property type="evidence" value="ECO:0007669"/>
    <property type="project" value="UniProtKB-ARBA"/>
</dbReference>
<dbReference type="OrthoDB" id="410307at2759"/>
<dbReference type="InterPro" id="IPR045877">
    <property type="entry name" value="ZFP36-like"/>
</dbReference>
<protein>
    <recommendedName>
        <fullName evidence="6">C3H1-type domain-containing protein</fullName>
    </recommendedName>
</protein>
<keyword evidence="8" id="KW-1185">Reference proteome</keyword>
<evidence type="ECO:0000259" key="6">
    <source>
        <dbReference type="PROSITE" id="PS50103"/>
    </source>
</evidence>
<keyword evidence="3 5" id="KW-0863">Zinc-finger</keyword>
<evidence type="ECO:0000313" key="7">
    <source>
        <dbReference type="EMBL" id="VDK75865.1"/>
    </source>
</evidence>
<feature type="zinc finger region" description="C3H1-type" evidence="5">
    <location>
        <begin position="108"/>
        <end position="136"/>
    </location>
</feature>
<dbReference type="EMBL" id="UYRU01042494">
    <property type="protein sequence ID" value="VDK75865.1"/>
    <property type="molecule type" value="Genomic_DNA"/>
</dbReference>
<keyword evidence="2" id="KW-0677">Repeat</keyword>
<dbReference type="GO" id="GO:0003729">
    <property type="term" value="F:mRNA binding"/>
    <property type="evidence" value="ECO:0007669"/>
    <property type="project" value="InterPro"/>
</dbReference>
<keyword evidence="1 5" id="KW-0479">Metal-binding</keyword>
<dbReference type="PROSITE" id="PS50103">
    <property type="entry name" value="ZF_C3H1"/>
    <property type="match status" value="2"/>
</dbReference>
<dbReference type="SMART" id="SM00356">
    <property type="entry name" value="ZnF_C3H1"/>
    <property type="match status" value="2"/>
</dbReference>
<dbReference type="InterPro" id="IPR036855">
    <property type="entry name" value="Znf_CCCH_sf"/>
</dbReference>
<feature type="domain" description="C3H1-type" evidence="6">
    <location>
        <begin position="108"/>
        <end position="136"/>
    </location>
</feature>
<dbReference type="GO" id="GO:0008270">
    <property type="term" value="F:zinc ion binding"/>
    <property type="evidence" value="ECO:0007669"/>
    <property type="project" value="UniProtKB-KW"/>
</dbReference>
<keyword evidence="4 5" id="KW-0862">Zinc</keyword>
<reference evidence="7 8" key="1">
    <citation type="submission" date="2018-11" db="EMBL/GenBank/DDBJ databases">
        <authorList>
            <consortium name="Pathogen Informatics"/>
        </authorList>
    </citation>
    <scope>NUCLEOTIDE SEQUENCE [LARGE SCALE GENOMIC DNA]</scope>
</reference>
<evidence type="ECO:0000256" key="5">
    <source>
        <dbReference type="PROSITE-ProRule" id="PRU00723"/>
    </source>
</evidence>
<dbReference type="Proteomes" id="UP000281553">
    <property type="component" value="Unassembled WGS sequence"/>
</dbReference>
<dbReference type="FunFam" id="4.10.1000.10:FF:000003">
    <property type="entry name" value="Zinc finger CCCH domain-containing protein"/>
    <property type="match status" value="1"/>
</dbReference>
<feature type="zinc finger region" description="C3H1-type" evidence="5">
    <location>
        <begin position="146"/>
        <end position="174"/>
    </location>
</feature>
<evidence type="ECO:0000256" key="3">
    <source>
        <dbReference type="ARBA" id="ARBA00022771"/>
    </source>
</evidence>
<gene>
    <name evidence="7" type="ORF">DILT_LOCUS2700</name>
</gene>
<organism evidence="7 8">
    <name type="scientific">Dibothriocephalus latus</name>
    <name type="common">Fish tapeworm</name>
    <name type="synonym">Diphyllobothrium latum</name>
    <dbReference type="NCBI Taxonomy" id="60516"/>
    <lineage>
        <taxon>Eukaryota</taxon>
        <taxon>Metazoa</taxon>
        <taxon>Spiralia</taxon>
        <taxon>Lophotrochozoa</taxon>
        <taxon>Platyhelminthes</taxon>
        <taxon>Cestoda</taxon>
        <taxon>Eucestoda</taxon>
        <taxon>Diphyllobothriidea</taxon>
        <taxon>Diphyllobothriidae</taxon>
        <taxon>Dibothriocephalus</taxon>
    </lineage>
</organism>
<evidence type="ECO:0000256" key="1">
    <source>
        <dbReference type="ARBA" id="ARBA00022723"/>
    </source>
</evidence>
<sequence>MTMANRLQAQNHNISSLTDFNISSGLYWNPLMENQSHVEQPSPVRQEPGSTHNLPHPIVGRLAHPAADPTDLWKCGFEGQFPHQSNEMLRAVTKQDLATQWAISKNIRYKTKTCLHWEKLGTCPAGKHCQFAHGAADLRQAKDHPKFRTQLCVHFASTGYCPYEDSCFFRHLNMSFWPGDLPSSK</sequence>
<dbReference type="Pfam" id="PF00642">
    <property type="entry name" value="zf-CCCH"/>
    <property type="match status" value="1"/>
</dbReference>
<dbReference type="PANTHER" id="PTHR12547">
    <property type="entry name" value="CCCH ZINC FINGER/TIS11-RELATED"/>
    <property type="match status" value="1"/>
</dbReference>
<dbReference type="PANTHER" id="PTHR12547:SF166">
    <property type="entry name" value="CHROMOSOME UNDETERMINED SCAFFOLD_21, WHOLE GENOME SHOTGUN SEQUENCE"/>
    <property type="match status" value="1"/>
</dbReference>
<name>A0A3P6T5F0_DIBLA</name>
<dbReference type="Gene3D" id="4.10.1000.10">
    <property type="entry name" value="Zinc finger, CCCH-type"/>
    <property type="match status" value="2"/>
</dbReference>